<dbReference type="AlphaFoldDB" id="A0A0C2MLQ3"/>
<organism evidence="1 2">
    <name type="scientific">Thelohanellus kitauei</name>
    <name type="common">Myxosporean</name>
    <dbReference type="NCBI Taxonomy" id="669202"/>
    <lineage>
        <taxon>Eukaryota</taxon>
        <taxon>Metazoa</taxon>
        <taxon>Cnidaria</taxon>
        <taxon>Myxozoa</taxon>
        <taxon>Myxosporea</taxon>
        <taxon>Bivalvulida</taxon>
        <taxon>Platysporina</taxon>
        <taxon>Myxobolidae</taxon>
        <taxon>Thelohanellus</taxon>
    </lineage>
</organism>
<dbReference type="OrthoDB" id="10051448at2759"/>
<sequence>MLLEYNWMPSIITCDFEISLITAIRNEFPQSQIQGCYFHLQQSITRKLKKFPISTADSSIILQNIELLTLVPLYKISKAMEFIKSKTSKDNRRMTFWFYFENTWLKRFDPSIWNTSTKKPQELIRTNNGLERYNRRFYEFFANSHPNIHNFVNAIRSEFIFYEQQLIEARQTGSSIKFKEEKSTSGLLEDFNKVYR</sequence>
<comment type="caution">
    <text evidence="1">The sequence shown here is derived from an EMBL/GenBank/DDBJ whole genome shotgun (WGS) entry which is preliminary data.</text>
</comment>
<protein>
    <submittedName>
        <fullName evidence="1">Uncharacterized protein</fullName>
    </submittedName>
</protein>
<accession>A0A0C2MLQ3</accession>
<gene>
    <name evidence="1" type="ORF">RF11_08025</name>
</gene>
<evidence type="ECO:0000313" key="2">
    <source>
        <dbReference type="Proteomes" id="UP000031668"/>
    </source>
</evidence>
<keyword evidence="2" id="KW-1185">Reference proteome</keyword>
<dbReference type="Proteomes" id="UP000031668">
    <property type="component" value="Unassembled WGS sequence"/>
</dbReference>
<name>A0A0C2MLQ3_THEKT</name>
<dbReference type="OMA" id="FFANSHP"/>
<reference evidence="1 2" key="1">
    <citation type="journal article" date="2014" name="Genome Biol. Evol.">
        <title>The genome of the myxosporean Thelohanellus kitauei shows adaptations to nutrient acquisition within its fish host.</title>
        <authorList>
            <person name="Yang Y."/>
            <person name="Xiong J."/>
            <person name="Zhou Z."/>
            <person name="Huo F."/>
            <person name="Miao W."/>
            <person name="Ran C."/>
            <person name="Liu Y."/>
            <person name="Zhang J."/>
            <person name="Feng J."/>
            <person name="Wang M."/>
            <person name="Wang M."/>
            <person name="Wang L."/>
            <person name="Yao B."/>
        </authorList>
    </citation>
    <scope>NUCLEOTIDE SEQUENCE [LARGE SCALE GENOMIC DNA]</scope>
    <source>
        <strain evidence="1">Wuqing</strain>
    </source>
</reference>
<proteinExistence type="predicted"/>
<dbReference type="EMBL" id="JWZT01004947">
    <property type="protein sequence ID" value="KII62541.1"/>
    <property type="molecule type" value="Genomic_DNA"/>
</dbReference>
<evidence type="ECO:0000313" key="1">
    <source>
        <dbReference type="EMBL" id="KII62541.1"/>
    </source>
</evidence>